<keyword evidence="4" id="KW-0808">Transferase</keyword>
<dbReference type="Gene3D" id="1.10.3210.10">
    <property type="entry name" value="Hypothetical protein af1432"/>
    <property type="match status" value="1"/>
</dbReference>
<keyword evidence="2" id="KW-0963">Cytoplasm</keyword>
<dbReference type="InterPro" id="IPR051094">
    <property type="entry name" value="Diverse_Catalytic_Enzymes"/>
</dbReference>
<dbReference type="GO" id="GO:0005737">
    <property type="term" value="C:cytoplasm"/>
    <property type="evidence" value="ECO:0007669"/>
    <property type="project" value="UniProtKB-SubCell"/>
</dbReference>
<keyword evidence="3" id="KW-0489">Methyltransferase</keyword>
<sequence>MAEEDEETLHRNEVQFAIECAVSSGCSTFEEVLSAIGGADPHLVRELYDEIRSNLIDLQLSDEENFKHKKYIARRLSANLPLTLPAPNPMLSQWWFTLETVSSLSERVWNLSKGSSTAFLGTPTVGYHYANCYEYKTTILDADSHLLETLKLPDSASKYCYDVRDDLPSDLQGKFGVVLVDPPWYISFVELFIGRANSLLNKSGFILCVLPSRLTRPGLIKERTELIKELVASNFEILAIELNAVQYRVPDFEILAYNMIPDFKGRWWRHGDLLILKRNKNSKIELPNLEKDEFLVFARNPQKLRFFMFEDKFDQNLSDIIEPVKGFSTSVSTRQFSRDEVALWGSNKKGVKIKDPDICKKVLELWAQGKSEIEIIEILDKINDIESIIPMFDENLGLWKDSESAIRRRTTSQLEELRLNAISDIASKPTNRLYDFKQDGFRLDFQRDRDRILWSHSLKQLASKTQLFPVKSDDQYRRRLTHTIEVMQIASTIAVAFGLDRFLTEAGALGHDLGHAPFGHAGEEALNEILNEININLGGFNHYEHGIDVVRWIEDVYQSPGSDGFPGLNLTFETIECIFNQYKGN</sequence>
<dbReference type="InterPro" id="IPR041370">
    <property type="entry name" value="Mlase_EEF1AKMT1/ZCCHC4"/>
</dbReference>
<dbReference type="GO" id="GO:0032259">
    <property type="term" value="P:methylation"/>
    <property type="evidence" value="ECO:0007669"/>
    <property type="project" value="UniProtKB-KW"/>
</dbReference>
<dbReference type="Pfam" id="PF10237">
    <property type="entry name" value="N6-adenineMlase"/>
    <property type="match status" value="1"/>
</dbReference>
<comment type="caution">
    <text evidence="6">The sequence shown here is derived from an EMBL/GenBank/DDBJ whole genome shotgun (WGS) entry which is preliminary data.</text>
</comment>
<name>A0A0F9PNS3_9ZZZZ</name>
<dbReference type="SMART" id="SM00471">
    <property type="entry name" value="HDc"/>
    <property type="match status" value="1"/>
</dbReference>
<evidence type="ECO:0000256" key="3">
    <source>
        <dbReference type="ARBA" id="ARBA00022603"/>
    </source>
</evidence>
<dbReference type="GO" id="GO:0008168">
    <property type="term" value="F:methyltransferase activity"/>
    <property type="evidence" value="ECO:0007669"/>
    <property type="project" value="UniProtKB-KW"/>
</dbReference>
<comment type="subcellular location">
    <subcellularLocation>
        <location evidence="1">Cytoplasm</location>
    </subcellularLocation>
</comment>
<dbReference type="SUPFAM" id="SSF53335">
    <property type="entry name" value="S-adenosyl-L-methionine-dependent methyltransferases"/>
    <property type="match status" value="1"/>
</dbReference>
<protein>
    <recommendedName>
        <fullName evidence="5">HD domain-containing protein</fullName>
    </recommendedName>
</protein>
<dbReference type="InterPro" id="IPR003607">
    <property type="entry name" value="HD/PDEase_dom"/>
</dbReference>
<dbReference type="PANTHER" id="PTHR35795:SF1">
    <property type="entry name" value="BIS(5'-NUCLEOSYL)-TETRAPHOSPHATASE, SYMMETRICAL"/>
    <property type="match status" value="1"/>
</dbReference>
<dbReference type="CDD" id="cd00077">
    <property type="entry name" value="HDc"/>
    <property type="match status" value="1"/>
</dbReference>
<dbReference type="Pfam" id="PF01966">
    <property type="entry name" value="HD"/>
    <property type="match status" value="1"/>
</dbReference>
<dbReference type="EMBL" id="LAZR01002178">
    <property type="protein sequence ID" value="KKN33435.1"/>
    <property type="molecule type" value="Genomic_DNA"/>
</dbReference>
<evidence type="ECO:0000256" key="2">
    <source>
        <dbReference type="ARBA" id="ARBA00022490"/>
    </source>
</evidence>
<dbReference type="PROSITE" id="PS51831">
    <property type="entry name" value="HD"/>
    <property type="match status" value="1"/>
</dbReference>
<proteinExistence type="predicted"/>
<dbReference type="PANTHER" id="PTHR35795">
    <property type="entry name" value="SLR1885 PROTEIN"/>
    <property type="match status" value="1"/>
</dbReference>
<dbReference type="Gene3D" id="3.40.50.150">
    <property type="entry name" value="Vaccinia Virus protein VP39"/>
    <property type="match status" value="1"/>
</dbReference>
<accession>A0A0F9PNS3</accession>
<evidence type="ECO:0000256" key="1">
    <source>
        <dbReference type="ARBA" id="ARBA00004496"/>
    </source>
</evidence>
<dbReference type="SUPFAM" id="SSF109604">
    <property type="entry name" value="HD-domain/PDEase-like"/>
    <property type="match status" value="1"/>
</dbReference>
<dbReference type="AlphaFoldDB" id="A0A0F9PNS3"/>
<evidence type="ECO:0000256" key="4">
    <source>
        <dbReference type="ARBA" id="ARBA00022679"/>
    </source>
</evidence>
<reference evidence="6" key="1">
    <citation type="journal article" date="2015" name="Nature">
        <title>Complex archaea that bridge the gap between prokaryotes and eukaryotes.</title>
        <authorList>
            <person name="Spang A."/>
            <person name="Saw J.H."/>
            <person name="Jorgensen S.L."/>
            <person name="Zaremba-Niedzwiedzka K."/>
            <person name="Martijn J."/>
            <person name="Lind A.E."/>
            <person name="van Eijk R."/>
            <person name="Schleper C."/>
            <person name="Guy L."/>
            <person name="Ettema T.J."/>
        </authorList>
    </citation>
    <scope>NUCLEOTIDE SEQUENCE</scope>
</reference>
<gene>
    <name evidence="6" type="ORF">LCGC14_0803670</name>
</gene>
<organism evidence="6">
    <name type="scientific">marine sediment metagenome</name>
    <dbReference type="NCBI Taxonomy" id="412755"/>
    <lineage>
        <taxon>unclassified sequences</taxon>
        <taxon>metagenomes</taxon>
        <taxon>ecological metagenomes</taxon>
    </lineage>
</organism>
<dbReference type="InterPro" id="IPR006674">
    <property type="entry name" value="HD_domain"/>
</dbReference>
<evidence type="ECO:0000259" key="5">
    <source>
        <dbReference type="PROSITE" id="PS51831"/>
    </source>
</evidence>
<feature type="domain" description="HD" evidence="5">
    <location>
        <begin position="479"/>
        <end position="585"/>
    </location>
</feature>
<dbReference type="InterPro" id="IPR029063">
    <property type="entry name" value="SAM-dependent_MTases_sf"/>
</dbReference>
<evidence type="ECO:0000313" key="6">
    <source>
        <dbReference type="EMBL" id="KKN33435.1"/>
    </source>
</evidence>